<feature type="compositionally biased region" description="Pro residues" evidence="1">
    <location>
        <begin position="215"/>
        <end position="229"/>
    </location>
</feature>
<gene>
    <name evidence="2" type="ORF">K458DRAFT_414834</name>
</gene>
<sequence>MRPFVVYCTRRPLRAHRTFCSPISHCEPILLPTSPLHTTHECPAEITTTLPLPNLNSATPPSRLTHITVSHHLSVSAHSHRISTTNHSPAHRVFPQHEGTMCWITLTPKRTSGRHHHHHHPAHHTHSAHGSSVEELIKVHHSAHSPRYSKVRIATPSVSVAGERHHGRHHDHDHHHPHLPHIHPLHMHPASLLPHRHYHYYRTHHLHGPGKKRGPPLPAPPPSSCPSPREPIYRTQIVEPKPREVRETTRIALREVRPEGRQRGRLRRVAGYEVLGREVPWDWDCVSSVPSSGIGGRRAGGSNGLRFPPFGSMDRWM</sequence>
<evidence type="ECO:0000313" key="2">
    <source>
        <dbReference type="EMBL" id="KAF2687753.1"/>
    </source>
</evidence>
<dbReference type="EMBL" id="MU005574">
    <property type="protein sequence ID" value="KAF2687753.1"/>
    <property type="molecule type" value="Genomic_DNA"/>
</dbReference>
<name>A0A6G1JC92_9PLEO</name>
<dbReference type="AlphaFoldDB" id="A0A6G1JC92"/>
<evidence type="ECO:0000256" key="1">
    <source>
        <dbReference type="SAM" id="MobiDB-lite"/>
    </source>
</evidence>
<evidence type="ECO:0000313" key="3">
    <source>
        <dbReference type="Proteomes" id="UP000799291"/>
    </source>
</evidence>
<dbReference type="Proteomes" id="UP000799291">
    <property type="component" value="Unassembled WGS sequence"/>
</dbReference>
<keyword evidence="3" id="KW-1185">Reference proteome</keyword>
<feature type="compositionally biased region" description="Basic residues" evidence="1">
    <location>
        <begin position="111"/>
        <end position="127"/>
    </location>
</feature>
<feature type="region of interest" description="Disordered" evidence="1">
    <location>
        <begin position="111"/>
        <end position="130"/>
    </location>
</feature>
<organism evidence="2 3">
    <name type="scientific">Lentithecium fluviatile CBS 122367</name>
    <dbReference type="NCBI Taxonomy" id="1168545"/>
    <lineage>
        <taxon>Eukaryota</taxon>
        <taxon>Fungi</taxon>
        <taxon>Dikarya</taxon>
        <taxon>Ascomycota</taxon>
        <taxon>Pezizomycotina</taxon>
        <taxon>Dothideomycetes</taxon>
        <taxon>Pleosporomycetidae</taxon>
        <taxon>Pleosporales</taxon>
        <taxon>Massarineae</taxon>
        <taxon>Lentitheciaceae</taxon>
        <taxon>Lentithecium</taxon>
    </lineage>
</organism>
<protein>
    <submittedName>
        <fullName evidence="2">Uncharacterized protein</fullName>
    </submittedName>
</protein>
<dbReference type="OrthoDB" id="3797508at2759"/>
<reference evidence="2" key="1">
    <citation type="journal article" date="2020" name="Stud. Mycol.">
        <title>101 Dothideomycetes genomes: a test case for predicting lifestyles and emergence of pathogens.</title>
        <authorList>
            <person name="Haridas S."/>
            <person name="Albert R."/>
            <person name="Binder M."/>
            <person name="Bloem J."/>
            <person name="Labutti K."/>
            <person name="Salamov A."/>
            <person name="Andreopoulos B."/>
            <person name="Baker S."/>
            <person name="Barry K."/>
            <person name="Bills G."/>
            <person name="Bluhm B."/>
            <person name="Cannon C."/>
            <person name="Castanera R."/>
            <person name="Culley D."/>
            <person name="Daum C."/>
            <person name="Ezra D."/>
            <person name="Gonzalez J."/>
            <person name="Henrissat B."/>
            <person name="Kuo A."/>
            <person name="Liang C."/>
            <person name="Lipzen A."/>
            <person name="Lutzoni F."/>
            <person name="Magnuson J."/>
            <person name="Mondo S."/>
            <person name="Nolan M."/>
            <person name="Ohm R."/>
            <person name="Pangilinan J."/>
            <person name="Park H.-J."/>
            <person name="Ramirez L."/>
            <person name="Alfaro M."/>
            <person name="Sun H."/>
            <person name="Tritt A."/>
            <person name="Yoshinaga Y."/>
            <person name="Zwiers L.-H."/>
            <person name="Turgeon B."/>
            <person name="Goodwin S."/>
            <person name="Spatafora J."/>
            <person name="Crous P."/>
            <person name="Grigoriev I."/>
        </authorList>
    </citation>
    <scope>NUCLEOTIDE SEQUENCE</scope>
    <source>
        <strain evidence="2">CBS 122367</strain>
    </source>
</reference>
<accession>A0A6G1JC92</accession>
<feature type="compositionally biased region" description="Basic residues" evidence="1">
    <location>
        <begin position="204"/>
        <end position="214"/>
    </location>
</feature>
<feature type="region of interest" description="Disordered" evidence="1">
    <location>
        <begin position="204"/>
        <end position="229"/>
    </location>
</feature>
<proteinExistence type="predicted"/>